<dbReference type="Gene3D" id="3.40.50.10810">
    <property type="entry name" value="Tandem AAA-ATPase domain"/>
    <property type="match status" value="1"/>
</dbReference>
<dbReference type="SMART" id="SM00487">
    <property type="entry name" value="DEXDc"/>
    <property type="match status" value="1"/>
</dbReference>
<feature type="domain" description="Helicase ATP-binding" evidence="15">
    <location>
        <begin position="235"/>
        <end position="406"/>
    </location>
</feature>
<dbReference type="GO" id="GO:0005634">
    <property type="term" value="C:nucleus"/>
    <property type="evidence" value="ECO:0007669"/>
    <property type="project" value="UniProtKB-SubCell"/>
</dbReference>
<gene>
    <name evidence="17" type="ORF">MNOR_LOCUS14678</name>
</gene>
<keyword evidence="13" id="KW-0175">Coiled coil</keyword>
<keyword evidence="5" id="KW-0378">Hydrolase</keyword>
<dbReference type="EMBL" id="CAXKWB010008892">
    <property type="protein sequence ID" value="CAL4092910.1"/>
    <property type="molecule type" value="Genomic_DNA"/>
</dbReference>
<evidence type="ECO:0000256" key="5">
    <source>
        <dbReference type="ARBA" id="ARBA00022801"/>
    </source>
</evidence>
<evidence type="ECO:0000256" key="11">
    <source>
        <dbReference type="ARBA" id="ARBA00059294"/>
    </source>
</evidence>
<dbReference type="Pfam" id="PF00271">
    <property type="entry name" value="Helicase_C"/>
    <property type="match status" value="1"/>
</dbReference>
<keyword evidence="9" id="KW-0238">DNA-binding</keyword>
<dbReference type="SUPFAM" id="SSF52540">
    <property type="entry name" value="P-loop containing nucleoside triphosphate hydrolases"/>
    <property type="match status" value="2"/>
</dbReference>
<keyword evidence="6" id="KW-0347">Helicase</keyword>
<dbReference type="InterPro" id="IPR049730">
    <property type="entry name" value="SNF2/RAD54-like_C"/>
</dbReference>
<keyword evidence="10" id="KW-0539">Nucleus</keyword>
<organism evidence="17 18">
    <name type="scientific">Meganyctiphanes norvegica</name>
    <name type="common">Northern krill</name>
    <name type="synonym">Thysanopoda norvegica</name>
    <dbReference type="NCBI Taxonomy" id="48144"/>
    <lineage>
        <taxon>Eukaryota</taxon>
        <taxon>Metazoa</taxon>
        <taxon>Ecdysozoa</taxon>
        <taxon>Arthropoda</taxon>
        <taxon>Crustacea</taxon>
        <taxon>Multicrustacea</taxon>
        <taxon>Malacostraca</taxon>
        <taxon>Eumalacostraca</taxon>
        <taxon>Eucarida</taxon>
        <taxon>Euphausiacea</taxon>
        <taxon>Euphausiidae</taxon>
        <taxon>Meganyctiphanes</taxon>
    </lineage>
</organism>
<evidence type="ECO:0000256" key="6">
    <source>
        <dbReference type="ARBA" id="ARBA00022806"/>
    </source>
</evidence>
<evidence type="ECO:0000256" key="12">
    <source>
        <dbReference type="ARBA" id="ARBA00069890"/>
    </source>
</evidence>
<keyword evidence="4" id="KW-0547">Nucleotide-binding</keyword>
<evidence type="ECO:0000256" key="4">
    <source>
        <dbReference type="ARBA" id="ARBA00022741"/>
    </source>
</evidence>
<dbReference type="GO" id="GO:0003678">
    <property type="term" value="F:DNA helicase activity"/>
    <property type="evidence" value="ECO:0007669"/>
    <property type="project" value="UniProtKB-EC"/>
</dbReference>
<dbReference type="SMART" id="SM00490">
    <property type="entry name" value="HELICc"/>
    <property type="match status" value="1"/>
</dbReference>
<evidence type="ECO:0000256" key="13">
    <source>
        <dbReference type="SAM" id="Coils"/>
    </source>
</evidence>
<comment type="caution">
    <text evidence="17">The sequence shown here is derived from an EMBL/GenBank/DDBJ whole genome shotgun (WGS) entry which is preliminary data.</text>
</comment>
<dbReference type="InterPro" id="IPR027417">
    <property type="entry name" value="P-loop_NTPase"/>
</dbReference>
<dbReference type="GO" id="GO:0006325">
    <property type="term" value="P:chromatin organization"/>
    <property type="evidence" value="ECO:0007669"/>
    <property type="project" value="UniProtKB-KW"/>
</dbReference>
<comment type="function">
    <text evidence="11">DNA helicase that possesses intrinsic ATP-dependent nucleosome-remodeling activity and is both required for DNA repair and heterochromatin organization. Promotes DNA end resection of double-strand breaks (DSBs) following DNA damage: probably acts by weakening histone DNA interactions in nucleosomes flanking DSBs.</text>
</comment>
<dbReference type="GO" id="GO:0016787">
    <property type="term" value="F:hydrolase activity"/>
    <property type="evidence" value="ECO:0007669"/>
    <property type="project" value="UniProtKB-KW"/>
</dbReference>
<evidence type="ECO:0000256" key="8">
    <source>
        <dbReference type="ARBA" id="ARBA00022853"/>
    </source>
</evidence>
<dbReference type="CDD" id="cd18793">
    <property type="entry name" value="SF2_C_SNF"/>
    <property type="match status" value="1"/>
</dbReference>
<dbReference type="InterPro" id="IPR000330">
    <property type="entry name" value="SNF2_N"/>
</dbReference>
<dbReference type="PROSITE" id="PS51192">
    <property type="entry name" value="HELICASE_ATP_BIND_1"/>
    <property type="match status" value="1"/>
</dbReference>
<dbReference type="Pfam" id="PF00176">
    <property type="entry name" value="SNF2-rel_dom"/>
    <property type="match status" value="1"/>
</dbReference>
<dbReference type="PANTHER" id="PTHR10799">
    <property type="entry name" value="SNF2/RAD54 HELICASE FAMILY"/>
    <property type="match status" value="1"/>
</dbReference>
<evidence type="ECO:0000313" key="18">
    <source>
        <dbReference type="Proteomes" id="UP001497623"/>
    </source>
</evidence>
<dbReference type="Gene3D" id="3.40.50.300">
    <property type="entry name" value="P-loop containing nucleotide triphosphate hydrolases"/>
    <property type="match status" value="1"/>
</dbReference>
<dbReference type="EC" id="3.6.4.12" evidence="3"/>
<evidence type="ECO:0000313" key="17">
    <source>
        <dbReference type="EMBL" id="CAL4092910.1"/>
    </source>
</evidence>
<keyword evidence="8" id="KW-0156">Chromatin regulator</keyword>
<evidence type="ECO:0000259" key="16">
    <source>
        <dbReference type="PROSITE" id="PS51194"/>
    </source>
</evidence>
<evidence type="ECO:0000256" key="9">
    <source>
        <dbReference type="ARBA" id="ARBA00023125"/>
    </source>
</evidence>
<comment type="similarity">
    <text evidence="2">Belongs to the SNF2/RAD54 helicase family.</text>
</comment>
<feature type="coiled-coil region" evidence="13">
    <location>
        <begin position="17"/>
        <end position="54"/>
    </location>
</feature>
<evidence type="ECO:0000256" key="10">
    <source>
        <dbReference type="ARBA" id="ARBA00023242"/>
    </source>
</evidence>
<comment type="subcellular location">
    <subcellularLocation>
        <location evidence="1">Nucleus</location>
    </subcellularLocation>
</comment>
<dbReference type="GO" id="GO:0003677">
    <property type="term" value="F:DNA binding"/>
    <property type="evidence" value="ECO:0007669"/>
    <property type="project" value="UniProtKB-KW"/>
</dbReference>
<dbReference type="InterPro" id="IPR014001">
    <property type="entry name" value="Helicase_ATP-bd"/>
</dbReference>
<dbReference type="GO" id="GO:0005524">
    <property type="term" value="F:ATP binding"/>
    <property type="evidence" value="ECO:0007669"/>
    <property type="project" value="UniProtKB-KW"/>
</dbReference>
<feature type="region of interest" description="Disordered" evidence="14">
    <location>
        <begin position="503"/>
        <end position="524"/>
    </location>
</feature>
<dbReference type="FunFam" id="3.40.50.10810:FF:000014">
    <property type="entry name" value="SWI/SNF-related matrix-associated actin-dependent regulator of chromatin subfamily A containing DEAD/H box 1"/>
    <property type="match status" value="1"/>
</dbReference>
<accession>A0AAV2QPI8</accession>
<evidence type="ECO:0000256" key="1">
    <source>
        <dbReference type="ARBA" id="ARBA00004123"/>
    </source>
</evidence>
<name>A0AAV2QPI8_MEGNR</name>
<dbReference type="GO" id="GO:0005694">
    <property type="term" value="C:chromosome"/>
    <property type="evidence" value="ECO:0007669"/>
    <property type="project" value="UniProtKB-ARBA"/>
</dbReference>
<keyword evidence="18" id="KW-1185">Reference proteome</keyword>
<sequence length="797" mass="92121">MVEIGRLNDERKHKDKTERIEKLMKMKEQQLADKERQKKERIEARELLKEKEMEGKLNTRTDILHVMLLIEGGRQVEEYEEEEEDYNVGSAKVYDSSDSENEGDFEVTPERQIVLNFFNEGTLPELAAISSCSKKKADVILEIRPFQDWEDIVTKFRTAKHVNTDLLNEAKNVLNMRCTVKNLLKRCQNIALDMQDIVSRIISGEEDAGISKQPDLLNPELRLKGYQLIGLNWLVLMHQQQLNGVLADEMGLGKTIQAIAFLAYLKEIEDSNLQSIIIVPSSVLDNWYRELQLWCPDLQVLVYHGSQEERRGIRTAIITDDLEMEPDVILTTYNMVTGATEDRALFKKLRFNAIILDEAHMLKNMNSQRYENLMKIKGKRRILLTGTPLQNNLLELMSILIFVMPSLFEGKKDQLKQVFSMFPKSQDGSDGGGKGRFEKERIEQAKRIMKPFFLRRLKVDVLKDLPEKKSETVICKMAEDQLKLYNETVAVLSKRAKQIGEERLKDTADSGKCKSPIKEMNRERDSSGNMIMTLRKICNHPLLVRNLYTQKQITDIAKILKKSTHTDSVLEYIIEDLSVMSDFEIHQTLGQYKRVEHFKLTDEQLIYSGKFHQLDKLLPDLKENGSRVLIFSQFVIMLNILEKYLNYRDYRFLRLDGSTPVHERQFMIDEYNDDEEIFIFLLSTRAGGLGINLTAANTVILHDIDFNPYNDKQAEDRCHRVGQTRPVTVMRLISQGSIDEGMMSIAQDKLYLEREVTGSEENEQQKKSNMVNLLKQALVIKTDDEEIVSTEGKEANS</sequence>
<dbReference type="AlphaFoldDB" id="A0AAV2QPI8"/>
<evidence type="ECO:0000256" key="3">
    <source>
        <dbReference type="ARBA" id="ARBA00012551"/>
    </source>
</evidence>
<proteinExistence type="inferred from homology"/>
<dbReference type="InterPro" id="IPR001650">
    <property type="entry name" value="Helicase_C-like"/>
</dbReference>
<evidence type="ECO:0000256" key="14">
    <source>
        <dbReference type="SAM" id="MobiDB-lite"/>
    </source>
</evidence>
<feature type="domain" description="Helicase C-terminal" evidence="16">
    <location>
        <begin position="613"/>
        <end position="774"/>
    </location>
</feature>
<protein>
    <recommendedName>
        <fullName evidence="12">SWI/SNF-related matrix-associated actin-dependent regulator of chromatin subfamily A containing DEAD/H box 1 homolog</fullName>
        <ecNumber evidence="3">3.6.4.12</ecNumber>
    </recommendedName>
</protein>
<feature type="non-terminal residue" evidence="17">
    <location>
        <position position="797"/>
    </location>
</feature>
<evidence type="ECO:0000259" key="15">
    <source>
        <dbReference type="PROSITE" id="PS51192"/>
    </source>
</evidence>
<dbReference type="PROSITE" id="PS51194">
    <property type="entry name" value="HELICASE_CTER"/>
    <property type="match status" value="1"/>
</dbReference>
<dbReference type="InterPro" id="IPR038718">
    <property type="entry name" value="SNF2-like_sf"/>
</dbReference>
<reference evidence="17 18" key="1">
    <citation type="submission" date="2024-05" db="EMBL/GenBank/DDBJ databases">
        <authorList>
            <person name="Wallberg A."/>
        </authorList>
    </citation>
    <scope>NUCLEOTIDE SEQUENCE [LARGE SCALE GENOMIC DNA]</scope>
</reference>
<evidence type="ECO:0000256" key="2">
    <source>
        <dbReference type="ARBA" id="ARBA00007025"/>
    </source>
</evidence>
<keyword evidence="7" id="KW-0067">ATP-binding</keyword>
<evidence type="ECO:0000256" key="7">
    <source>
        <dbReference type="ARBA" id="ARBA00022840"/>
    </source>
</evidence>
<dbReference type="Proteomes" id="UP001497623">
    <property type="component" value="Unassembled WGS sequence"/>
</dbReference>